<protein>
    <submittedName>
        <fullName evidence="16">TonB-dependent receptor</fullName>
    </submittedName>
</protein>
<evidence type="ECO:0000256" key="8">
    <source>
        <dbReference type="ARBA" id="ARBA00023170"/>
    </source>
</evidence>
<evidence type="ECO:0000313" key="17">
    <source>
        <dbReference type="Proteomes" id="UP000451565"/>
    </source>
</evidence>
<dbReference type="Pfam" id="PF00593">
    <property type="entry name" value="TonB_dep_Rec_b-barrel"/>
    <property type="match status" value="1"/>
</dbReference>
<keyword evidence="9 10" id="KW-0998">Cell outer membrane</keyword>
<keyword evidence="8 16" id="KW-0675">Receptor</keyword>
<evidence type="ECO:0000256" key="11">
    <source>
        <dbReference type="RuleBase" id="RU003357"/>
    </source>
</evidence>
<dbReference type="InterPro" id="IPR037066">
    <property type="entry name" value="Plug_dom_sf"/>
</dbReference>
<keyword evidence="6 11" id="KW-0798">TonB box</keyword>
<dbReference type="SUPFAM" id="SSF56935">
    <property type="entry name" value="Porins"/>
    <property type="match status" value="1"/>
</dbReference>
<feature type="domain" description="TonB-dependent receptor plug" evidence="15">
    <location>
        <begin position="87"/>
        <end position="205"/>
    </location>
</feature>
<feature type="chain" id="PRO_5033004505" evidence="13">
    <location>
        <begin position="29"/>
        <end position="915"/>
    </location>
</feature>
<evidence type="ECO:0000259" key="15">
    <source>
        <dbReference type="Pfam" id="PF07715"/>
    </source>
</evidence>
<evidence type="ECO:0000256" key="12">
    <source>
        <dbReference type="SAM" id="MobiDB-lite"/>
    </source>
</evidence>
<accession>A0A843YUG6</accession>
<dbReference type="GO" id="GO:0009279">
    <property type="term" value="C:cell outer membrane"/>
    <property type="evidence" value="ECO:0007669"/>
    <property type="project" value="UniProtKB-SubCell"/>
</dbReference>
<dbReference type="EMBL" id="WINI01000007">
    <property type="protein sequence ID" value="MQR01637.1"/>
    <property type="molecule type" value="Genomic_DNA"/>
</dbReference>
<keyword evidence="5 10" id="KW-0812">Transmembrane</keyword>
<dbReference type="Proteomes" id="UP000451565">
    <property type="component" value="Unassembled WGS sequence"/>
</dbReference>
<dbReference type="InterPro" id="IPR036942">
    <property type="entry name" value="Beta-barrel_TonB_sf"/>
</dbReference>
<keyword evidence="13" id="KW-0732">Signal</keyword>
<evidence type="ECO:0000256" key="1">
    <source>
        <dbReference type="ARBA" id="ARBA00004571"/>
    </source>
</evidence>
<organism evidence="16 17">
    <name type="scientific">Glaciimonas soli</name>
    <dbReference type="NCBI Taxonomy" id="2590999"/>
    <lineage>
        <taxon>Bacteria</taxon>
        <taxon>Pseudomonadati</taxon>
        <taxon>Pseudomonadota</taxon>
        <taxon>Betaproteobacteria</taxon>
        <taxon>Burkholderiales</taxon>
        <taxon>Oxalobacteraceae</taxon>
        <taxon>Glaciimonas</taxon>
    </lineage>
</organism>
<gene>
    <name evidence="16" type="ORF">GEV47_13230</name>
</gene>
<dbReference type="OrthoDB" id="8727862at2"/>
<evidence type="ECO:0000259" key="14">
    <source>
        <dbReference type="Pfam" id="PF00593"/>
    </source>
</evidence>
<dbReference type="NCBIfam" id="TIGR01782">
    <property type="entry name" value="TonB-Xanth-Caul"/>
    <property type="match status" value="1"/>
</dbReference>
<reference evidence="16 17" key="1">
    <citation type="submission" date="2019-10" db="EMBL/GenBank/DDBJ databases">
        <title>Glaciimonas soli sp. nov., a psychrophilic bacterium isolated from the forest soil of a high elevation mountain in Taiwan.</title>
        <authorList>
            <person name="Wang L.-T."/>
            <person name="Shieh W.Y."/>
        </authorList>
    </citation>
    <scope>NUCLEOTIDE SEQUENCE [LARGE SCALE GENOMIC DNA]</scope>
    <source>
        <strain evidence="16 17">GS1</strain>
    </source>
</reference>
<evidence type="ECO:0000256" key="4">
    <source>
        <dbReference type="ARBA" id="ARBA00022452"/>
    </source>
</evidence>
<comment type="caution">
    <text evidence="16">The sequence shown here is derived from an EMBL/GenBank/DDBJ whole genome shotgun (WGS) entry which is preliminary data.</text>
</comment>
<name>A0A843YUG6_9BURK</name>
<proteinExistence type="inferred from homology"/>
<evidence type="ECO:0000256" key="10">
    <source>
        <dbReference type="PROSITE-ProRule" id="PRU01360"/>
    </source>
</evidence>
<dbReference type="RefSeq" id="WP_153235239.1">
    <property type="nucleotide sequence ID" value="NZ_WINI01000007.1"/>
</dbReference>
<dbReference type="Pfam" id="PF07715">
    <property type="entry name" value="Plug"/>
    <property type="match status" value="1"/>
</dbReference>
<dbReference type="Gene3D" id="2.170.130.10">
    <property type="entry name" value="TonB-dependent receptor, plug domain"/>
    <property type="match status" value="1"/>
</dbReference>
<feature type="region of interest" description="Disordered" evidence="12">
    <location>
        <begin position="121"/>
        <end position="145"/>
    </location>
</feature>
<feature type="domain" description="TonB-dependent receptor-like beta-barrel" evidence="14">
    <location>
        <begin position="438"/>
        <end position="882"/>
    </location>
</feature>
<keyword evidence="3 10" id="KW-0813">Transport</keyword>
<evidence type="ECO:0000256" key="6">
    <source>
        <dbReference type="ARBA" id="ARBA00023077"/>
    </source>
</evidence>
<evidence type="ECO:0000256" key="9">
    <source>
        <dbReference type="ARBA" id="ARBA00023237"/>
    </source>
</evidence>
<comment type="subcellular location">
    <subcellularLocation>
        <location evidence="1 10">Cell outer membrane</location>
        <topology evidence="1 10">Multi-pass membrane protein</topology>
    </subcellularLocation>
</comment>
<dbReference type="Gene3D" id="2.40.170.20">
    <property type="entry name" value="TonB-dependent receptor, beta-barrel domain"/>
    <property type="match status" value="1"/>
</dbReference>
<keyword evidence="7 10" id="KW-0472">Membrane</keyword>
<dbReference type="PANTHER" id="PTHR40980">
    <property type="entry name" value="PLUG DOMAIN-CONTAINING PROTEIN"/>
    <property type="match status" value="1"/>
</dbReference>
<dbReference type="PROSITE" id="PS52016">
    <property type="entry name" value="TONB_DEPENDENT_REC_3"/>
    <property type="match status" value="1"/>
</dbReference>
<evidence type="ECO:0000256" key="13">
    <source>
        <dbReference type="SAM" id="SignalP"/>
    </source>
</evidence>
<dbReference type="InterPro" id="IPR000531">
    <property type="entry name" value="Beta-barrel_TonB"/>
</dbReference>
<dbReference type="InterPro" id="IPR039426">
    <property type="entry name" value="TonB-dep_rcpt-like"/>
</dbReference>
<dbReference type="InterPro" id="IPR010104">
    <property type="entry name" value="TonB_rcpt_bac"/>
</dbReference>
<dbReference type="CDD" id="cd01347">
    <property type="entry name" value="ligand_gated_channel"/>
    <property type="match status" value="1"/>
</dbReference>
<evidence type="ECO:0000313" key="16">
    <source>
        <dbReference type="EMBL" id="MQR01637.1"/>
    </source>
</evidence>
<keyword evidence="4 10" id="KW-1134">Transmembrane beta strand</keyword>
<dbReference type="PANTHER" id="PTHR40980:SF3">
    <property type="entry name" value="TONB-DEPENDENT RECEPTOR-LIKE BETA-BARREL DOMAIN-CONTAINING PROTEIN"/>
    <property type="match status" value="1"/>
</dbReference>
<feature type="signal peptide" evidence="13">
    <location>
        <begin position="1"/>
        <end position="28"/>
    </location>
</feature>
<evidence type="ECO:0000256" key="5">
    <source>
        <dbReference type="ARBA" id="ARBA00022692"/>
    </source>
</evidence>
<feature type="compositionally biased region" description="Polar residues" evidence="12">
    <location>
        <begin position="45"/>
        <end position="54"/>
    </location>
</feature>
<comment type="similarity">
    <text evidence="2 10 11">Belongs to the TonB-dependent receptor family.</text>
</comment>
<evidence type="ECO:0000256" key="3">
    <source>
        <dbReference type="ARBA" id="ARBA00022448"/>
    </source>
</evidence>
<keyword evidence="17" id="KW-1185">Reference proteome</keyword>
<sequence>MKRNLTPIASAVALLVLSAAMPAMSAYAQQTTDGTVAPTSAIAQASTPDQTTPATKAAVNDQQPEKGIQTVEVSGIRASLQKSLDQKRNASSLVEVITAEDVGKLPDKNVADAIQRLPGVNTSSAATGEGGFDENDRVSIRGTSPSLTQTTINGHAVGTGDWFILSQEGSVGRSVSYSLLPSEIVSSVVVHKGSQADLAEGGVAGTVDIITRKPLDEKQQLTAEASVGAAYSDLADKTKPQFSALVNWKNDANTFGMLFQAFSEERSSRRDGQEMLGYTTIDGTMAAGKAHPDLVGVAVPTSINQAYFTQDRKRDGGVLNFEIKPTRDLTLDLEGFYSKMDASNTNISFLGWPGHAIANGAIPSSYTVKNGTLVGATFPTNTTTPMALVDSIYRPGEGEKTNYINLDGKYRATDALTISGQIGYTKGEGYTPSQPAYESDINDIGLTYQMHGIGAPASLSFPGYNVKYNPAQASTGWAWDNNLIVDDTESYGKLDANLNIENAGPLDAIKFGVRFNDHQRVSHWEGYGCNSGCWDGSLATYTGATFPSNFGNNLGGGGFPTNGFYFNQGPIQTYNNVNVNFDATQRHNWPGELNVKEDDTAGYLMGDLQGDHWSGNVGVRLVRTDQTSIVNVLGGSSPIVGSLFGPYTPTSINHVYNDVLPSLNLKYDLTKDLVLRGSLARVMSRADYSALGGSVTLNDSTLSGDGGNPNLKPILSNNFDTSLEWYFAPKSLVSIGFFNMDFGSAVSYGVNSGLYYNQQQRQFTMYEITSPTNVKATNRGVELSYQAPVWGGFGVLANYTYADGREKDGNPMVGNSQNTFNVEAYYEQNSLSARLAYTYRSDFLVGLDRSFAENEAAVGTLAASINYKINDHLTLNFDALNLNNPTLKYYAENKDQPRAFYTNGRQFYLTLRAKM</sequence>
<evidence type="ECO:0000256" key="2">
    <source>
        <dbReference type="ARBA" id="ARBA00009810"/>
    </source>
</evidence>
<feature type="region of interest" description="Disordered" evidence="12">
    <location>
        <begin position="45"/>
        <end position="66"/>
    </location>
</feature>
<dbReference type="InterPro" id="IPR012910">
    <property type="entry name" value="Plug_dom"/>
</dbReference>
<dbReference type="AlphaFoldDB" id="A0A843YUG6"/>
<evidence type="ECO:0000256" key="7">
    <source>
        <dbReference type="ARBA" id="ARBA00023136"/>
    </source>
</evidence>